<feature type="compositionally biased region" description="Polar residues" evidence="3">
    <location>
        <begin position="79"/>
        <end position="97"/>
    </location>
</feature>
<feature type="repeat" description="RCC1" evidence="2">
    <location>
        <begin position="299"/>
        <end position="348"/>
    </location>
</feature>
<dbReference type="InterPro" id="IPR000408">
    <property type="entry name" value="Reg_chr_condens"/>
</dbReference>
<evidence type="ECO:0000256" key="2">
    <source>
        <dbReference type="PROSITE-ProRule" id="PRU00235"/>
    </source>
</evidence>
<comment type="caution">
    <text evidence="5">The sequence shown here is derived from an EMBL/GenBank/DDBJ whole genome shotgun (WGS) entry which is preliminary data.</text>
</comment>
<dbReference type="InterPro" id="IPR051210">
    <property type="entry name" value="Ub_ligase/GEF_domain"/>
</dbReference>
<reference evidence="5 6" key="1">
    <citation type="journal article" date="2020" name="G3 (Bethesda)">
        <title>Improved Reference Genome for Cyclotella cryptica CCMP332, a Model for Cell Wall Morphogenesis, Salinity Adaptation, and Lipid Production in Diatoms (Bacillariophyta).</title>
        <authorList>
            <person name="Roberts W.R."/>
            <person name="Downey K.M."/>
            <person name="Ruck E.C."/>
            <person name="Traller J.C."/>
            <person name="Alverson A.J."/>
        </authorList>
    </citation>
    <scope>NUCLEOTIDE SEQUENCE [LARGE SCALE GENOMIC DNA]</scope>
    <source>
        <strain evidence="5 6">CCMP332</strain>
    </source>
</reference>
<feature type="compositionally biased region" description="Basic and acidic residues" evidence="3">
    <location>
        <begin position="69"/>
        <end position="78"/>
    </location>
</feature>
<name>A0ABD3QWK8_9STRA</name>
<evidence type="ECO:0000259" key="4">
    <source>
        <dbReference type="PROSITE" id="PS50800"/>
    </source>
</evidence>
<evidence type="ECO:0000256" key="3">
    <source>
        <dbReference type="SAM" id="MobiDB-lite"/>
    </source>
</evidence>
<accession>A0ABD3QWK8</accession>
<evidence type="ECO:0000256" key="1">
    <source>
        <dbReference type="ARBA" id="ARBA00022737"/>
    </source>
</evidence>
<feature type="repeat" description="RCC1" evidence="2">
    <location>
        <begin position="190"/>
        <end position="243"/>
    </location>
</feature>
<keyword evidence="6" id="KW-1185">Reference proteome</keyword>
<feature type="region of interest" description="Disordered" evidence="3">
    <location>
        <begin position="69"/>
        <end position="97"/>
    </location>
</feature>
<feature type="repeat" description="RCC1" evidence="2">
    <location>
        <begin position="244"/>
        <end position="298"/>
    </location>
</feature>
<dbReference type="AlphaFoldDB" id="A0ABD3QWK8"/>
<feature type="region of interest" description="Disordered" evidence="3">
    <location>
        <begin position="1"/>
        <end position="34"/>
    </location>
</feature>
<dbReference type="Pfam" id="PF13540">
    <property type="entry name" value="RCC1_2"/>
    <property type="match status" value="1"/>
</dbReference>
<feature type="repeat" description="RCC1" evidence="2">
    <location>
        <begin position="349"/>
        <end position="404"/>
    </location>
</feature>
<organism evidence="5 6">
    <name type="scientific">Cyclotella cryptica</name>
    <dbReference type="NCBI Taxonomy" id="29204"/>
    <lineage>
        <taxon>Eukaryota</taxon>
        <taxon>Sar</taxon>
        <taxon>Stramenopiles</taxon>
        <taxon>Ochrophyta</taxon>
        <taxon>Bacillariophyta</taxon>
        <taxon>Coscinodiscophyceae</taxon>
        <taxon>Thalassiosirophycidae</taxon>
        <taxon>Stephanodiscales</taxon>
        <taxon>Stephanodiscaceae</taxon>
        <taxon>Cyclotella</taxon>
    </lineage>
</organism>
<dbReference type="EMBL" id="JABMIG020000005">
    <property type="protein sequence ID" value="KAL3804843.1"/>
    <property type="molecule type" value="Genomic_DNA"/>
</dbReference>
<dbReference type="InterPro" id="IPR003034">
    <property type="entry name" value="SAP_dom"/>
</dbReference>
<dbReference type="InterPro" id="IPR058923">
    <property type="entry name" value="RCC1-like_dom"/>
</dbReference>
<evidence type="ECO:0000313" key="5">
    <source>
        <dbReference type="EMBL" id="KAL3804843.1"/>
    </source>
</evidence>
<sequence length="679" mass="74272">MQDNDHLDEKPEAAMHGSPKRERGYTYTKPTTKANNTAHPAVKFVEELKADGNGNVSLADKLKAAAVAEKLKQRDSKDSSQSNVNNDSTMTRHPPKATTNLIATVAAAKFRGATAPWGSYTFLESLDISSLSNEKLKRHLKARGELTEGSKIELTDRLMSSLEEEMKRELAIKQEIEAKHKQVALLEEQGAVYAVGKNNMGQLGLGDFKDRHTFTVVPITRGRYCQHVSTSTGANMSFATTEKHEIFAWGGGGMGPMGLKGSKQNVRFETPQLVVALNGEEIIMTSIGANHAIAISKGGDLFSWGKGDFGVLGARSTMKVETPTFLGFDKPASVVSCGDHHTCIKTTGNEVYVFGHSANGRLGIGSCETETRFQPFPVQVRLPASQVVRLVACGSDHTLVSTKSTTFSWGSGDGGKLGHGDLLSRWEPTEITGLRGCNILDISAGTWHSACVVRIPPMKDSGYLYTFGSGYQRSAWARGGFWNGQITVRRVFCGSSHNAVIASDGNVWTWGSNRHGALGRSIGKNTNSMFTPNPGIVIEFGTIVNRIGRGLPKSVACGREYTIVATTAYDGPSEEEALEILAMQRVKEAEERKRQADISRTKEEEMRLQREQELERQKIRYLTSKRLCTMDPKCPGFTYEVNRPSCCRECGFSVAYHTIVVDEPSTESAEGRQNIKTVE</sequence>
<dbReference type="SUPFAM" id="SSF50985">
    <property type="entry name" value="RCC1/BLIP-II"/>
    <property type="match status" value="1"/>
</dbReference>
<dbReference type="Proteomes" id="UP001516023">
    <property type="component" value="Unassembled WGS sequence"/>
</dbReference>
<proteinExistence type="predicted"/>
<feature type="compositionally biased region" description="Basic and acidic residues" evidence="3">
    <location>
        <begin position="1"/>
        <end position="24"/>
    </location>
</feature>
<dbReference type="PANTHER" id="PTHR22870:SF408">
    <property type="entry name" value="OS09G0560450 PROTEIN"/>
    <property type="match status" value="1"/>
</dbReference>
<dbReference type="Pfam" id="PF25390">
    <property type="entry name" value="WD40_RLD"/>
    <property type="match status" value="1"/>
</dbReference>
<feature type="repeat" description="RCC1" evidence="2">
    <location>
        <begin position="505"/>
        <end position="568"/>
    </location>
</feature>
<dbReference type="PROSITE" id="PS50800">
    <property type="entry name" value="SAP"/>
    <property type="match status" value="1"/>
</dbReference>
<dbReference type="PANTHER" id="PTHR22870">
    <property type="entry name" value="REGULATOR OF CHROMOSOME CONDENSATION"/>
    <property type="match status" value="1"/>
</dbReference>
<dbReference type="PROSITE" id="PS50012">
    <property type="entry name" value="RCC1_3"/>
    <property type="match status" value="6"/>
</dbReference>
<feature type="domain" description="SAP" evidence="4">
    <location>
        <begin position="128"/>
        <end position="162"/>
    </location>
</feature>
<dbReference type="PRINTS" id="PR00633">
    <property type="entry name" value="RCCNDNSATION"/>
</dbReference>
<feature type="repeat" description="RCC1" evidence="2">
    <location>
        <begin position="404"/>
        <end position="455"/>
    </location>
</feature>
<dbReference type="Gene3D" id="2.130.10.30">
    <property type="entry name" value="Regulator of chromosome condensation 1/beta-lactamase-inhibitor protein II"/>
    <property type="match status" value="2"/>
</dbReference>
<dbReference type="InterPro" id="IPR009091">
    <property type="entry name" value="RCC1/BLIP-II"/>
</dbReference>
<evidence type="ECO:0000313" key="6">
    <source>
        <dbReference type="Proteomes" id="UP001516023"/>
    </source>
</evidence>
<keyword evidence="1" id="KW-0677">Repeat</keyword>
<protein>
    <recommendedName>
        <fullName evidence="4">SAP domain-containing protein</fullName>
    </recommendedName>
</protein>
<dbReference type="CDD" id="cd22249">
    <property type="entry name" value="UDM1_RNF168_RNF169-like"/>
    <property type="match status" value="1"/>
</dbReference>
<gene>
    <name evidence="5" type="ORF">HJC23_006615</name>
</gene>